<feature type="compositionally biased region" description="Polar residues" evidence="1">
    <location>
        <begin position="147"/>
        <end position="159"/>
    </location>
</feature>
<accession>A0AAE0NWF2</accession>
<feature type="region of interest" description="Disordered" evidence="1">
    <location>
        <begin position="1"/>
        <end position="129"/>
    </location>
</feature>
<feature type="compositionally biased region" description="Polar residues" evidence="1">
    <location>
        <begin position="61"/>
        <end position="72"/>
    </location>
</feature>
<comment type="caution">
    <text evidence="2">The sequence shown here is derived from an EMBL/GenBank/DDBJ whole genome shotgun (WGS) entry which is preliminary data.</text>
</comment>
<feature type="compositionally biased region" description="Basic and acidic residues" evidence="1">
    <location>
        <begin position="51"/>
        <end position="60"/>
    </location>
</feature>
<organism evidence="2 3">
    <name type="scientific">Sordaria brevicollis</name>
    <dbReference type="NCBI Taxonomy" id="83679"/>
    <lineage>
        <taxon>Eukaryota</taxon>
        <taxon>Fungi</taxon>
        <taxon>Dikarya</taxon>
        <taxon>Ascomycota</taxon>
        <taxon>Pezizomycotina</taxon>
        <taxon>Sordariomycetes</taxon>
        <taxon>Sordariomycetidae</taxon>
        <taxon>Sordariales</taxon>
        <taxon>Sordariaceae</taxon>
        <taxon>Sordaria</taxon>
    </lineage>
</organism>
<evidence type="ECO:0000313" key="3">
    <source>
        <dbReference type="Proteomes" id="UP001281003"/>
    </source>
</evidence>
<gene>
    <name evidence="2" type="ORF">B0T20DRAFT_86096</name>
</gene>
<evidence type="ECO:0000313" key="2">
    <source>
        <dbReference type="EMBL" id="KAK3388819.1"/>
    </source>
</evidence>
<feature type="compositionally biased region" description="Low complexity" evidence="1">
    <location>
        <begin position="40"/>
        <end position="49"/>
    </location>
</feature>
<dbReference type="AlphaFoldDB" id="A0AAE0NWF2"/>
<reference evidence="2" key="1">
    <citation type="journal article" date="2023" name="Mol. Phylogenet. Evol.">
        <title>Genome-scale phylogeny and comparative genomics of the fungal order Sordariales.</title>
        <authorList>
            <person name="Hensen N."/>
            <person name="Bonometti L."/>
            <person name="Westerberg I."/>
            <person name="Brannstrom I.O."/>
            <person name="Guillou S."/>
            <person name="Cros-Aarteil S."/>
            <person name="Calhoun S."/>
            <person name="Haridas S."/>
            <person name="Kuo A."/>
            <person name="Mondo S."/>
            <person name="Pangilinan J."/>
            <person name="Riley R."/>
            <person name="LaButti K."/>
            <person name="Andreopoulos B."/>
            <person name="Lipzen A."/>
            <person name="Chen C."/>
            <person name="Yan M."/>
            <person name="Daum C."/>
            <person name="Ng V."/>
            <person name="Clum A."/>
            <person name="Steindorff A."/>
            <person name="Ohm R.A."/>
            <person name="Martin F."/>
            <person name="Silar P."/>
            <person name="Natvig D.O."/>
            <person name="Lalanne C."/>
            <person name="Gautier V."/>
            <person name="Ament-Velasquez S.L."/>
            <person name="Kruys A."/>
            <person name="Hutchinson M.I."/>
            <person name="Powell A.J."/>
            <person name="Barry K."/>
            <person name="Miller A.N."/>
            <person name="Grigoriev I.V."/>
            <person name="Debuchy R."/>
            <person name="Gladieux P."/>
            <person name="Hiltunen Thoren M."/>
            <person name="Johannesson H."/>
        </authorList>
    </citation>
    <scope>NUCLEOTIDE SEQUENCE</scope>
    <source>
        <strain evidence="2">FGSC 1904</strain>
    </source>
</reference>
<dbReference type="EMBL" id="JAUTDP010000014">
    <property type="protein sequence ID" value="KAK3388819.1"/>
    <property type="molecule type" value="Genomic_DNA"/>
</dbReference>
<sequence>MMSPSQTVRSTESSRKHPESSQSQSRRNNGHHHRNTEPKTTTTSSSVSSRGRHDEQDQNNKQRQSKQLNDYLNANRGFKPPTSPVASWLQEPAREQPGNELRVHLLPPRGEFDMDMDMDMDMEPKGQDWGNLPTFSNLLLESSYAGRTSLPSMGASTLSLEVRSRSYTRSSSSSSSQPDERTSIG</sequence>
<name>A0AAE0NWF2_SORBR</name>
<proteinExistence type="predicted"/>
<feature type="compositionally biased region" description="Low complexity" evidence="1">
    <location>
        <begin position="165"/>
        <end position="176"/>
    </location>
</feature>
<feature type="region of interest" description="Disordered" evidence="1">
    <location>
        <begin position="147"/>
        <end position="185"/>
    </location>
</feature>
<protein>
    <submittedName>
        <fullName evidence="2">Uncharacterized protein</fullName>
    </submittedName>
</protein>
<feature type="compositionally biased region" description="Polar residues" evidence="1">
    <location>
        <begin position="1"/>
        <end position="11"/>
    </location>
</feature>
<keyword evidence="3" id="KW-1185">Reference proteome</keyword>
<evidence type="ECO:0000256" key="1">
    <source>
        <dbReference type="SAM" id="MobiDB-lite"/>
    </source>
</evidence>
<reference evidence="2" key="2">
    <citation type="submission" date="2023-07" db="EMBL/GenBank/DDBJ databases">
        <authorList>
            <consortium name="Lawrence Berkeley National Laboratory"/>
            <person name="Haridas S."/>
            <person name="Hensen N."/>
            <person name="Bonometti L."/>
            <person name="Westerberg I."/>
            <person name="Brannstrom I.O."/>
            <person name="Guillou S."/>
            <person name="Cros-Aarteil S."/>
            <person name="Calhoun S."/>
            <person name="Kuo A."/>
            <person name="Mondo S."/>
            <person name="Pangilinan J."/>
            <person name="Riley R."/>
            <person name="LaButti K."/>
            <person name="Andreopoulos B."/>
            <person name="Lipzen A."/>
            <person name="Chen C."/>
            <person name="Yanf M."/>
            <person name="Daum C."/>
            <person name="Ng V."/>
            <person name="Clum A."/>
            <person name="Steindorff A."/>
            <person name="Ohm R."/>
            <person name="Martin F."/>
            <person name="Silar P."/>
            <person name="Natvig D."/>
            <person name="Lalanne C."/>
            <person name="Gautier V."/>
            <person name="Ament-velasquez S.L."/>
            <person name="Kruys A."/>
            <person name="Hutchinson M.I."/>
            <person name="Powell A.J."/>
            <person name="Barry K."/>
            <person name="Miller A.N."/>
            <person name="Grigoriev I.V."/>
            <person name="Debuchy R."/>
            <person name="Gladieux P."/>
            <person name="Thoren M.H."/>
            <person name="Johannesson H."/>
        </authorList>
    </citation>
    <scope>NUCLEOTIDE SEQUENCE</scope>
    <source>
        <strain evidence="2">FGSC 1904</strain>
    </source>
</reference>
<dbReference type="Proteomes" id="UP001281003">
    <property type="component" value="Unassembled WGS sequence"/>
</dbReference>